<protein>
    <recommendedName>
        <fullName evidence="3">MULE transposase domain-containing protein</fullName>
    </recommendedName>
</protein>
<evidence type="ECO:0000313" key="1">
    <source>
        <dbReference type="EMBL" id="KAK8401049.1"/>
    </source>
</evidence>
<gene>
    <name evidence="1" type="ORF">O3P69_002673</name>
</gene>
<dbReference type="AlphaFoldDB" id="A0AAW0UN17"/>
<organism evidence="1 2">
    <name type="scientific">Scylla paramamosain</name>
    <name type="common">Mud crab</name>
    <dbReference type="NCBI Taxonomy" id="85552"/>
    <lineage>
        <taxon>Eukaryota</taxon>
        <taxon>Metazoa</taxon>
        <taxon>Ecdysozoa</taxon>
        <taxon>Arthropoda</taxon>
        <taxon>Crustacea</taxon>
        <taxon>Multicrustacea</taxon>
        <taxon>Malacostraca</taxon>
        <taxon>Eumalacostraca</taxon>
        <taxon>Eucarida</taxon>
        <taxon>Decapoda</taxon>
        <taxon>Pleocyemata</taxon>
        <taxon>Brachyura</taxon>
        <taxon>Eubrachyura</taxon>
        <taxon>Portunoidea</taxon>
        <taxon>Portunidae</taxon>
        <taxon>Portuninae</taxon>
        <taxon>Scylla</taxon>
    </lineage>
</organism>
<name>A0AAW0UN17_SCYPA</name>
<evidence type="ECO:0008006" key="3">
    <source>
        <dbReference type="Google" id="ProtNLM"/>
    </source>
</evidence>
<proteinExistence type="predicted"/>
<keyword evidence="2" id="KW-1185">Reference proteome</keyword>
<dbReference type="Proteomes" id="UP001487740">
    <property type="component" value="Unassembled WGS sequence"/>
</dbReference>
<evidence type="ECO:0000313" key="2">
    <source>
        <dbReference type="Proteomes" id="UP001487740"/>
    </source>
</evidence>
<dbReference type="EMBL" id="JARAKH010000009">
    <property type="protein sequence ID" value="KAK8401049.1"/>
    <property type="molecule type" value="Genomic_DNA"/>
</dbReference>
<sequence length="282" mass="32383">MVELKAVATSTQESSRALVANVLSKLDEHSLAHVLSTSTMSRYVRQWRQDAQQAPPIPQTRTGYVIPEEYTKLDRERCFLQHDSGTEDDNRILVFASAQGLRDLVRCKSWGFEGTFKYCPKIFVQLFTTHGQDGTFTVPRVFALLPSRTEETYTRVFSILKDLQPELNPQDVMMDFEMASYNAFIAYFDYASDVVAGFEELFDDDDLPQEFIEYFAVNYIGSEMGRAQNRRRMVPRFKIADWNVRDRALQDKLHTNNLEGFHNALQSSGTQKPLTFGVLSKD</sequence>
<accession>A0AAW0UN17</accession>
<comment type="caution">
    <text evidence="1">The sequence shown here is derived from an EMBL/GenBank/DDBJ whole genome shotgun (WGS) entry which is preliminary data.</text>
</comment>
<reference evidence="1 2" key="1">
    <citation type="submission" date="2023-03" db="EMBL/GenBank/DDBJ databases">
        <title>High-quality genome of Scylla paramamosain provides insights in environmental adaptation.</title>
        <authorList>
            <person name="Zhang L."/>
        </authorList>
    </citation>
    <scope>NUCLEOTIDE SEQUENCE [LARGE SCALE GENOMIC DNA]</scope>
    <source>
        <strain evidence="1">LZ_2023a</strain>
        <tissue evidence="1">Muscle</tissue>
    </source>
</reference>